<sequence>MAGFDLITMYIVIGIFAYVAILYLTYRDLRIFRRTGYFSYRKGALKGIIASTFVLIGIFLIPTVNDILGLALIFVGLMINQKGTREEVFTNATAFERFIGKTDIVRTPEEIKADYLRQQEELEKEKKKKYKK</sequence>
<keyword evidence="1" id="KW-0472">Membrane</keyword>
<evidence type="ECO:0000313" key="2">
    <source>
        <dbReference type="EMBL" id="WNY27488.1"/>
    </source>
</evidence>
<keyword evidence="1" id="KW-0812">Transmembrane</keyword>
<dbReference type="RefSeq" id="WP_338097461.1">
    <property type="nucleotide sequence ID" value="NZ_CP131061.1"/>
</dbReference>
<evidence type="ECO:0000313" key="3">
    <source>
        <dbReference type="Proteomes" id="UP001304970"/>
    </source>
</evidence>
<evidence type="ECO:0000256" key="1">
    <source>
        <dbReference type="SAM" id="Phobius"/>
    </source>
</evidence>
<feature type="transmembrane region" description="Helical" evidence="1">
    <location>
        <begin position="6"/>
        <end position="26"/>
    </location>
</feature>
<feature type="transmembrane region" description="Helical" evidence="1">
    <location>
        <begin position="47"/>
        <end position="79"/>
    </location>
</feature>
<gene>
    <name evidence="2" type="ORF">MsAm2_12880</name>
</gene>
<dbReference type="EMBL" id="CP131061">
    <property type="protein sequence ID" value="WNY27488.1"/>
    <property type="molecule type" value="Genomic_DNA"/>
</dbReference>
<keyword evidence="1" id="KW-1133">Transmembrane helix</keyword>
<accession>A0AA97A6N5</accession>
<proteinExistence type="predicted"/>
<keyword evidence="3" id="KW-1185">Reference proteome</keyword>
<dbReference type="GeneID" id="89228715"/>
<protein>
    <submittedName>
        <fullName evidence="2">Uncharacterized protein</fullName>
    </submittedName>
</protein>
<dbReference type="AlphaFoldDB" id="A0AA97A6N5"/>
<reference evidence="2 3" key="1">
    <citation type="submission" date="2023-07" db="EMBL/GenBank/DDBJ databases">
        <title>Closed genome sequence of Methanosarcinaceae archaeon Am2.</title>
        <authorList>
            <person name="Poehlein A."/>
            <person name="Protasov E."/>
            <person name="Platt K."/>
            <person name="Reeh H."/>
            <person name="Daniel R."/>
            <person name="Brune A."/>
        </authorList>
    </citation>
    <scope>NUCLEOTIDE SEQUENCE [LARGE SCALE GENOMIC DNA]</scope>
    <source>
        <strain evidence="2 3">Am2</strain>
    </source>
</reference>
<name>A0AA97A6N5_9EURY</name>
<dbReference type="Proteomes" id="UP001304970">
    <property type="component" value="Chromosome"/>
</dbReference>
<organism evidence="2 3">
    <name type="scientific">Methanolapillus ohkumae</name>
    <dbReference type="NCBI Taxonomy" id="3028298"/>
    <lineage>
        <taxon>Archaea</taxon>
        <taxon>Methanobacteriati</taxon>
        <taxon>Methanobacteriota</taxon>
        <taxon>Stenosarchaea group</taxon>
        <taxon>Methanomicrobia</taxon>
        <taxon>Methanosarcinales</taxon>
        <taxon>Methanosarcinaceae</taxon>
        <taxon>Methanolapillus</taxon>
    </lineage>
</organism>